<name>A0ABW1LKN6_9ACTN</name>
<proteinExistence type="predicted"/>
<accession>A0ABW1LKN6</accession>
<reference evidence="3" key="1">
    <citation type="journal article" date="2019" name="Int. J. Syst. Evol. Microbiol.">
        <title>The Global Catalogue of Microorganisms (GCM) 10K type strain sequencing project: providing services to taxonomists for standard genome sequencing and annotation.</title>
        <authorList>
            <consortium name="The Broad Institute Genomics Platform"/>
            <consortium name="The Broad Institute Genome Sequencing Center for Infectious Disease"/>
            <person name="Wu L."/>
            <person name="Ma J."/>
        </authorList>
    </citation>
    <scope>NUCLEOTIDE SEQUENCE [LARGE SCALE GENOMIC DNA]</scope>
    <source>
        <strain evidence="3">CCUG 54522</strain>
    </source>
</reference>
<dbReference type="RefSeq" id="WP_379155969.1">
    <property type="nucleotide sequence ID" value="NZ_JBHSRJ010000005.1"/>
</dbReference>
<protein>
    <submittedName>
        <fullName evidence="2">Uncharacterized protein</fullName>
    </submittedName>
</protein>
<keyword evidence="1" id="KW-0812">Transmembrane</keyword>
<sequence>MTDTHDDELRARLRASDPAGSLPPAAPHEVARLLEDVMATELTTENRETGTHDRGPLTWLVAAAAVVVIAGVGFLGVRALTGNDDAVPPTGGSQVPATVTRLDVPATGGEAKCAVPSAELLAGADVAFDGVVTGIAGDQVTLEPSHWYAGLPTDTVVVTAPSEQMQQVASGVEFRKGDRYLVSASSGTVSLCGFSAPYSDELAAIYGEAFPT</sequence>
<keyword evidence="3" id="KW-1185">Reference proteome</keyword>
<gene>
    <name evidence="2" type="ORF">ACFPYL_15405</name>
</gene>
<organism evidence="2 3">
    <name type="scientific">Nocardioides hankookensis</name>
    <dbReference type="NCBI Taxonomy" id="443157"/>
    <lineage>
        <taxon>Bacteria</taxon>
        <taxon>Bacillati</taxon>
        <taxon>Actinomycetota</taxon>
        <taxon>Actinomycetes</taxon>
        <taxon>Propionibacteriales</taxon>
        <taxon>Nocardioidaceae</taxon>
        <taxon>Nocardioides</taxon>
    </lineage>
</organism>
<feature type="transmembrane region" description="Helical" evidence="1">
    <location>
        <begin position="57"/>
        <end position="77"/>
    </location>
</feature>
<evidence type="ECO:0000313" key="3">
    <source>
        <dbReference type="Proteomes" id="UP001596135"/>
    </source>
</evidence>
<keyword evidence="1" id="KW-0472">Membrane</keyword>
<comment type="caution">
    <text evidence="2">The sequence shown here is derived from an EMBL/GenBank/DDBJ whole genome shotgun (WGS) entry which is preliminary data.</text>
</comment>
<keyword evidence="1" id="KW-1133">Transmembrane helix</keyword>
<evidence type="ECO:0000313" key="2">
    <source>
        <dbReference type="EMBL" id="MFC6044476.1"/>
    </source>
</evidence>
<dbReference type="EMBL" id="JBHSRJ010000005">
    <property type="protein sequence ID" value="MFC6044476.1"/>
    <property type="molecule type" value="Genomic_DNA"/>
</dbReference>
<evidence type="ECO:0000256" key="1">
    <source>
        <dbReference type="SAM" id="Phobius"/>
    </source>
</evidence>
<dbReference type="Proteomes" id="UP001596135">
    <property type="component" value="Unassembled WGS sequence"/>
</dbReference>